<evidence type="ECO:0008006" key="5">
    <source>
        <dbReference type="Google" id="ProtNLM"/>
    </source>
</evidence>
<proteinExistence type="predicted"/>
<evidence type="ECO:0000313" key="3">
    <source>
        <dbReference type="EMBL" id="MCG2575942.1"/>
    </source>
</evidence>
<evidence type="ECO:0000256" key="2">
    <source>
        <dbReference type="SAM" id="SignalP"/>
    </source>
</evidence>
<comment type="caution">
    <text evidence="3">The sequence shown here is derived from an EMBL/GenBank/DDBJ whole genome shotgun (WGS) entry which is preliminary data.</text>
</comment>
<keyword evidence="2" id="KW-0732">Signal</keyword>
<evidence type="ECO:0000313" key="4">
    <source>
        <dbReference type="Proteomes" id="UP001165384"/>
    </source>
</evidence>
<dbReference type="EMBL" id="JAKLTN010000001">
    <property type="protein sequence ID" value="MCG2575942.1"/>
    <property type="molecule type" value="Genomic_DNA"/>
</dbReference>
<feature type="signal peptide" evidence="2">
    <location>
        <begin position="1"/>
        <end position="19"/>
    </location>
</feature>
<protein>
    <recommendedName>
        <fullName evidence="5">DUF4124 domain-containing protein</fullName>
    </recommendedName>
</protein>
<name>A0ABS9JYF3_9RHOO</name>
<keyword evidence="1" id="KW-0175">Coiled coil</keyword>
<organism evidence="3 4">
    <name type="scientific">Dechloromonas hankyongensis</name>
    <dbReference type="NCBI Taxonomy" id="2908002"/>
    <lineage>
        <taxon>Bacteria</taxon>
        <taxon>Pseudomonadati</taxon>
        <taxon>Pseudomonadota</taxon>
        <taxon>Betaproteobacteria</taxon>
        <taxon>Rhodocyclales</taxon>
        <taxon>Azonexaceae</taxon>
        <taxon>Dechloromonas</taxon>
    </lineage>
</organism>
<gene>
    <name evidence="3" type="ORF">LZ012_02910</name>
</gene>
<accession>A0ABS9JYF3</accession>
<reference evidence="3" key="1">
    <citation type="submission" date="2022-01" db="EMBL/GenBank/DDBJ databases">
        <authorList>
            <person name="Jo J.-H."/>
            <person name="Im W.-T."/>
        </authorList>
    </citation>
    <scope>NUCLEOTIDE SEQUENCE</scope>
    <source>
        <strain evidence="3">XY25</strain>
    </source>
</reference>
<feature type="chain" id="PRO_5046387667" description="DUF4124 domain-containing protein" evidence="2">
    <location>
        <begin position="20"/>
        <end position="213"/>
    </location>
</feature>
<feature type="coiled-coil region" evidence="1">
    <location>
        <begin position="123"/>
        <end position="150"/>
    </location>
</feature>
<dbReference type="Proteomes" id="UP001165384">
    <property type="component" value="Unassembled WGS sequence"/>
</dbReference>
<dbReference type="RefSeq" id="WP_275707373.1">
    <property type="nucleotide sequence ID" value="NZ_JAKLTN010000001.1"/>
</dbReference>
<keyword evidence="4" id="KW-1185">Reference proteome</keyword>
<evidence type="ECO:0000256" key="1">
    <source>
        <dbReference type="SAM" id="Coils"/>
    </source>
</evidence>
<sequence>MRKAVLPLLALLLTGSAQAAGEFYCCQDPASGRRVCGDTLPDQCRGRAYRVLDSGGNVVKEVGAPLTPEQKAEQILENKRRKQLEDAGREQRRRDQALLDTYTTTEDIDLAQKKAEADVNVAIQATNDRIATAQKKRKKLADEAEFYKKKTLPPELEKDLRAIDHEIKLQQELVELKKKEFDTIKAKYDADRKRYFELTRRSPAAPGSGLAPR</sequence>